<dbReference type="Pfam" id="PF14223">
    <property type="entry name" value="Retrotran_gag_2"/>
    <property type="match status" value="1"/>
</dbReference>
<dbReference type="Pfam" id="PF00023">
    <property type="entry name" value="Ank"/>
    <property type="match status" value="1"/>
</dbReference>
<keyword evidence="5 7" id="KW-0040">ANK repeat</keyword>
<dbReference type="AlphaFoldDB" id="A0AA38YKC9"/>
<dbReference type="EMBL" id="JARBHA010000019">
    <property type="protein sequence ID" value="KAJ9672021.1"/>
    <property type="molecule type" value="Genomic_DNA"/>
</dbReference>
<sequence>MRGVQERMNELRRRLQLPQPNNLSLNDNTNFLIPGQNTVLHLAARMGDERAVEELLNLNTSLLTEKNSKGNTPLHLAASSGHVGVVESLIRHANGSDVESGRVYEVISMRNMKDDTPLHEAVRGGHHMVTRVLVEKVVNANHSDLLASINKAGESPLSMAIDVKRSGIVEEILRAEPSSLLHRGPNDQTPLHRAILRDDLDTTIVILRERRELIYEKDSYGRIPLHYAAAYCALTVVDQLLEVDVSTAQIQDGCLSTPAHLAAAGDRVEVLKMLFNCCPDSIELLNKHQQNVLHIAAQNGSVSVVKYITNFQEKDDIIMSLLKKDDPINQPDKDGNTPLHLAVMNFHSSVVCALIVTEQVDIKAINRQQKTALHIAQDIKRKMTTTTSHFDVFHLNENNFDNWRIKMKTLLDSKEAWEITEKGYIVPKDESNLSVTQREHLNDARKRDKKALTLIYQAIDEKTFEKISCASTAKEAWELLEHSYTTVDKSLSRSTNDVEHDEDKLNENEFIIDILEAHANKKKNLDDILNRKKHALFKQIKDSKTFKELSGALMLMATLIATVTFAAAFTIPGGFKAEDPHKGMVVLGRNVAFRTFIITDTIAMTSSMMAAVVLVIMPFRANKKIREDSLGVSMCLLWLALVTMGIAFVTGLYAVLSEQLPLAIVVCCIGCIFSSIVHSYYGAILECFISLWEKKKVGLF</sequence>
<keyword evidence="6 8" id="KW-0472">Membrane</keyword>
<dbReference type="Pfam" id="PF12796">
    <property type="entry name" value="Ank_2"/>
    <property type="match status" value="4"/>
</dbReference>
<feature type="repeat" description="ANK" evidence="7">
    <location>
        <begin position="334"/>
        <end position="367"/>
    </location>
</feature>
<feature type="transmembrane region" description="Helical" evidence="8">
    <location>
        <begin position="549"/>
        <end position="571"/>
    </location>
</feature>
<feature type="transmembrane region" description="Helical" evidence="8">
    <location>
        <begin position="662"/>
        <end position="692"/>
    </location>
</feature>
<dbReference type="Pfam" id="PF13962">
    <property type="entry name" value="PGG"/>
    <property type="match status" value="1"/>
</dbReference>
<reference evidence="10 11" key="1">
    <citation type="journal article" date="2023" name="BMC Biotechnol.">
        <title>Vitis rotundifolia cv Carlos genome sequencing.</title>
        <authorList>
            <person name="Huff M."/>
            <person name="Hulse-Kemp A."/>
            <person name="Scheffler B."/>
            <person name="Youngblood R."/>
            <person name="Simpson S."/>
            <person name="Babiker E."/>
            <person name="Staton M."/>
        </authorList>
    </citation>
    <scope>NUCLEOTIDE SEQUENCE [LARGE SCALE GENOMIC DNA]</scope>
    <source>
        <tissue evidence="10">Leaf</tissue>
    </source>
</reference>
<proteinExistence type="predicted"/>
<feature type="domain" description="PGG" evidence="9">
    <location>
        <begin position="544"/>
        <end position="655"/>
    </location>
</feature>
<evidence type="ECO:0000313" key="10">
    <source>
        <dbReference type="EMBL" id="KAJ9672021.1"/>
    </source>
</evidence>
<gene>
    <name evidence="10" type="ORF">PVL29_025597</name>
</gene>
<accession>A0AA38YKC9</accession>
<dbReference type="GO" id="GO:0005886">
    <property type="term" value="C:plasma membrane"/>
    <property type="evidence" value="ECO:0007669"/>
    <property type="project" value="TreeGrafter"/>
</dbReference>
<evidence type="ECO:0000256" key="6">
    <source>
        <dbReference type="ARBA" id="ARBA00023136"/>
    </source>
</evidence>
<evidence type="ECO:0000256" key="3">
    <source>
        <dbReference type="ARBA" id="ARBA00022737"/>
    </source>
</evidence>
<feature type="repeat" description="ANK" evidence="7">
    <location>
        <begin position="113"/>
        <end position="145"/>
    </location>
</feature>
<feature type="transmembrane region" description="Helical" evidence="8">
    <location>
        <begin position="629"/>
        <end position="656"/>
    </location>
</feature>
<dbReference type="InterPro" id="IPR036770">
    <property type="entry name" value="Ankyrin_rpt-contain_sf"/>
</dbReference>
<keyword evidence="4 8" id="KW-1133">Transmembrane helix</keyword>
<organism evidence="10 11">
    <name type="scientific">Vitis rotundifolia</name>
    <name type="common">Muscadine grape</name>
    <dbReference type="NCBI Taxonomy" id="103349"/>
    <lineage>
        <taxon>Eukaryota</taxon>
        <taxon>Viridiplantae</taxon>
        <taxon>Streptophyta</taxon>
        <taxon>Embryophyta</taxon>
        <taxon>Tracheophyta</taxon>
        <taxon>Spermatophyta</taxon>
        <taxon>Magnoliopsida</taxon>
        <taxon>eudicotyledons</taxon>
        <taxon>Gunneridae</taxon>
        <taxon>Pentapetalae</taxon>
        <taxon>rosids</taxon>
        <taxon>Vitales</taxon>
        <taxon>Vitaceae</taxon>
        <taxon>Viteae</taxon>
        <taxon>Vitis</taxon>
    </lineage>
</organism>
<dbReference type="InterPro" id="IPR002110">
    <property type="entry name" value="Ankyrin_rpt"/>
</dbReference>
<evidence type="ECO:0000256" key="5">
    <source>
        <dbReference type="ARBA" id="ARBA00023043"/>
    </source>
</evidence>
<evidence type="ECO:0000256" key="7">
    <source>
        <dbReference type="PROSITE-ProRule" id="PRU00023"/>
    </source>
</evidence>
<dbReference type="PANTHER" id="PTHR24186">
    <property type="entry name" value="PROTEIN PHOSPHATASE 1 REGULATORY SUBUNIT"/>
    <property type="match status" value="1"/>
</dbReference>
<dbReference type="PROSITE" id="PS50088">
    <property type="entry name" value="ANK_REPEAT"/>
    <property type="match status" value="3"/>
</dbReference>
<dbReference type="Proteomes" id="UP001168098">
    <property type="component" value="Unassembled WGS sequence"/>
</dbReference>
<comment type="caution">
    <text evidence="10">The sequence shown here is derived from an EMBL/GenBank/DDBJ whole genome shotgun (WGS) entry which is preliminary data.</text>
</comment>
<keyword evidence="11" id="KW-1185">Reference proteome</keyword>
<dbReference type="SMART" id="SM00248">
    <property type="entry name" value="ANK"/>
    <property type="match status" value="9"/>
</dbReference>
<protein>
    <recommendedName>
        <fullName evidence="9">PGG domain-containing protein</fullName>
    </recommendedName>
</protein>
<evidence type="ECO:0000259" key="9">
    <source>
        <dbReference type="Pfam" id="PF13962"/>
    </source>
</evidence>
<evidence type="ECO:0000313" key="11">
    <source>
        <dbReference type="Proteomes" id="UP001168098"/>
    </source>
</evidence>
<dbReference type="SUPFAM" id="SSF48403">
    <property type="entry name" value="Ankyrin repeat"/>
    <property type="match status" value="1"/>
</dbReference>
<dbReference type="PROSITE" id="PS50297">
    <property type="entry name" value="ANK_REP_REGION"/>
    <property type="match status" value="3"/>
</dbReference>
<feature type="transmembrane region" description="Helical" evidence="8">
    <location>
        <begin position="591"/>
        <end position="617"/>
    </location>
</feature>
<keyword evidence="3" id="KW-0677">Repeat</keyword>
<name>A0AA38YKC9_VITRO</name>
<evidence type="ECO:0000256" key="4">
    <source>
        <dbReference type="ARBA" id="ARBA00022989"/>
    </source>
</evidence>
<dbReference type="InterPro" id="IPR026961">
    <property type="entry name" value="PGG_dom"/>
</dbReference>
<dbReference type="Gene3D" id="1.25.40.20">
    <property type="entry name" value="Ankyrin repeat-containing domain"/>
    <property type="match status" value="2"/>
</dbReference>
<evidence type="ECO:0000256" key="8">
    <source>
        <dbReference type="SAM" id="Phobius"/>
    </source>
</evidence>
<keyword evidence="2 8" id="KW-0812">Transmembrane</keyword>
<comment type="subcellular location">
    <subcellularLocation>
        <location evidence="1">Membrane</location>
        <topology evidence="1">Multi-pass membrane protein</topology>
    </subcellularLocation>
</comment>
<feature type="repeat" description="ANK" evidence="7">
    <location>
        <begin position="69"/>
        <end position="101"/>
    </location>
</feature>
<evidence type="ECO:0000256" key="1">
    <source>
        <dbReference type="ARBA" id="ARBA00004141"/>
    </source>
</evidence>
<evidence type="ECO:0000256" key="2">
    <source>
        <dbReference type="ARBA" id="ARBA00022692"/>
    </source>
</evidence>
<dbReference type="PANTHER" id="PTHR24186:SF46">
    <property type="entry name" value="PROTEIN ACCELERATED CELL DEATH 6-LIKE"/>
    <property type="match status" value="1"/>
</dbReference>